<evidence type="ECO:0000313" key="3">
    <source>
        <dbReference type="EMBL" id="UYO73108.1"/>
    </source>
</evidence>
<keyword evidence="1 2" id="KW-0732">Signal</keyword>
<dbReference type="InterPro" id="IPR005220">
    <property type="entry name" value="CarO-like"/>
</dbReference>
<organism evidence="3 4">
    <name type="scientific">Halomonas qinghailakensis</name>
    <dbReference type="NCBI Taxonomy" id="2937790"/>
    <lineage>
        <taxon>Bacteria</taxon>
        <taxon>Pseudomonadati</taxon>
        <taxon>Pseudomonadota</taxon>
        <taxon>Gammaproteobacteria</taxon>
        <taxon>Oceanospirillales</taxon>
        <taxon>Halomonadaceae</taxon>
        <taxon>Halomonas</taxon>
    </lineage>
</organism>
<dbReference type="KEGG" id="hqn:M0220_09355"/>
<gene>
    <name evidence="3" type="ORF">M0220_09355</name>
</gene>
<accession>A0AA46TN65</accession>
<dbReference type="InterPro" id="IPR036700">
    <property type="entry name" value="BOBF_sf"/>
</dbReference>
<dbReference type="EMBL" id="CP096973">
    <property type="protein sequence ID" value="UYO73108.1"/>
    <property type="molecule type" value="Genomic_DNA"/>
</dbReference>
<evidence type="ECO:0000256" key="2">
    <source>
        <dbReference type="SAM" id="SignalP"/>
    </source>
</evidence>
<name>A0AA46TN65_9GAMM</name>
<reference evidence="3" key="1">
    <citation type="submission" date="2022-05" db="EMBL/GenBank/DDBJ databases">
        <title>Complete sequence of a novel PHA-producing Halomonas strain.</title>
        <authorList>
            <person name="Zheng Z."/>
        </authorList>
    </citation>
    <scope>NUCLEOTIDE SEQUENCE</scope>
    <source>
        <strain evidence="3">ZZQ-149</strain>
    </source>
</reference>
<dbReference type="AlphaFoldDB" id="A0AA46TN65"/>
<keyword evidence="4" id="KW-1185">Reference proteome</keyword>
<protein>
    <recommendedName>
        <fullName evidence="5">Bacterial OB-fold domain-containing protein</fullName>
    </recommendedName>
</protein>
<evidence type="ECO:0008006" key="5">
    <source>
        <dbReference type="Google" id="ProtNLM"/>
    </source>
</evidence>
<proteinExistence type="predicted"/>
<evidence type="ECO:0000256" key="1">
    <source>
        <dbReference type="ARBA" id="ARBA00022729"/>
    </source>
</evidence>
<feature type="chain" id="PRO_5041465520" description="Bacterial OB-fold domain-containing protein" evidence="2">
    <location>
        <begin position="20"/>
        <end position="110"/>
    </location>
</feature>
<dbReference type="Pfam" id="PF04076">
    <property type="entry name" value="BOF"/>
    <property type="match status" value="1"/>
</dbReference>
<evidence type="ECO:0000313" key="4">
    <source>
        <dbReference type="Proteomes" id="UP001164935"/>
    </source>
</evidence>
<dbReference type="SUPFAM" id="SSF101756">
    <property type="entry name" value="Hypothetical protein YgiW"/>
    <property type="match status" value="1"/>
</dbReference>
<dbReference type="RefSeq" id="WP_030071007.1">
    <property type="nucleotide sequence ID" value="NZ_CP096973.1"/>
</dbReference>
<dbReference type="Gene3D" id="2.40.50.200">
    <property type="entry name" value="Bacterial OB-fold"/>
    <property type="match status" value="1"/>
</dbReference>
<feature type="signal peptide" evidence="2">
    <location>
        <begin position="1"/>
        <end position="19"/>
    </location>
</feature>
<dbReference type="Proteomes" id="UP001164935">
    <property type="component" value="Chromosome"/>
</dbReference>
<sequence length="110" mass="12046">MKAFTIAILALLPLSPLMANQITPISEAEKGSIVTLSGTIERISDTDEFRLSDDTGSINIYVGPNWVPAQIGEAIQVMGFVDDGFGPREVYARQLTRADGSVVEFEHRYD</sequence>